<proteinExistence type="predicted"/>
<organism evidence="1 2">
    <name type="scientific">Mycena albidolilacea</name>
    <dbReference type="NCBI Taxonomy" id="1033008"/>
    <lineage>
        <taxon>Eukaryota</taxon>
        <taxon>Fungi</taxon>
        <taxon>Dikarya</taxon>
        <taxon>Basidiomycota</taxon>
        <taxon>Agaricomycotina</taxon>
        <taxon>Agaricomycetes</taxon>
        <taxon>Agaricomycetidae</taxon>
        <taxon>Agaricales</taxon>
        <taxon>Marasmiineae</taxon>
        <taxon>Mycenaceae</taxon>
        <taxon>Mycena</taxon>
    </lineage>
</organism>
<accession>A0AAD7EYH1</accession>
<dbReference type="AlphaFoldDB" id="A0AAD7EYH1"/>
<dbReference type="Proteomes" id="UP001218218">
    <property type="component" value="Unassembled WGS sequence"/>
</dbReference>
<keyword evidence="2" id="KW-1185">Reference proteome</keyword>
<evidence type="ECO:0000313" key="2">
    <source>
        <dbReference type="Proteomes" id="UP001218218"/>
    </source>
</evidence>
<feature type="non-terminal residue" evidence="1">
    <location>
        <position position="1"/>
    </location>
</feature>
<gene>
    <name evidence="1" type="ORF">DFH08DRAFT_845720</name>
</gene>
<comment type="caution">
    <text evidence="1">The sequence shown here is derived from an EMBL/GenBank/DDBJ whole genome shotgun (WGS) entry which is preliminary data.</text>
</comment>
<name>A0AAD7EYH1_9AGAR</name>
<evidence type="ECO:0000313" key="1">
    <source>
        <dbReference type="EMBL" id="KAJ7359307.1"/>
    </source>
</evidence>
<protein>
    <submittedName>
        <fullName evidence="1">Uncharacterized protein</fullName>
    </submittedName>
</protein>
<sequence>MESRFAHHFNTNYIPSDEEIECIRMELVAHTQDLARIDENIRELFAQRAQIQAHIDPYQALISHPADCLLIFCESYSLRAFLPTGTL</sequence>
<dbReference type="EMBL" id="JARIHO010000006">
    <property type="protein sequence ID" value="KAJ7359307.1"/>
    <property type="molecule type" value="Genomic_DNA"/>
</dbReference>
<reference evidence="1" key="1">
    <citation type="submission" date="2023-03" db="EMBL/GenBank/DDBJ databases">
        <title>Massive genome expansion in bonnet fungi (Mycena s.s.) driven by repeated elements and novel gene families across ecological guilds.</title>
        <authorList>
            <consortium name="Lawrence Berkeley National Laboratory"/>
            <person name="Harder C.B."/>
            <person name="Miyauchi S."/>
            <person name="Viragh M."/>
            <person name="Kuo A."/>
            <person name="Thoen E."/>
            <person name="Andreopoulos B."/>
            <person name="Lu D."/>
            <person name="Skrede I."/>
            <person name="Drula E."/>
            <person name="Henrissat B."/>
            <person name="Morin E."/>
            <person name="Kohler A."/>
            <person name="Barry K."/>
            <person name="LaButti K."/>
            <person name="Morin E."/>
            <person name="Salamov A."/>
            <person name="Lipzen A."/>
            <person name="Mereny Z."/>
            <person name="Hegedus B."/>
            <person name="Baldrian P."/>
            <person name="Stursova M."/>
            <person name="Weitz H."/>
            <person name="Taylor A."/>
            <person name="Grigoriev I.V."/>
            <person name="Nagy L.G."/>
            <person name="Martin F."/>
            <person name="Kauserud H."/>
        </authorList>
    </citation>
    <scope>NUCLEOTIDE SEQUENCE</scope>
    <source>
        <strain evidence="1">CBHHK002</strain>
    </source>
</reference>